<proteinExistence type="predicted"/>
<dbReference type="EMBL" id="JAPTGG010000001">
    <property type="protein sequence ID" value="MCZ0863845.1"/>
    <property type="molecule type" value="Genomic_DNA"/>
</dbReference>
<name>A0A9J6RIN1_9GAMM</name>
<evidence type="ECO:0000313" key="2">
    <source>
        <dbReference type="EMBL" id="MCZ0863845.1"/>
    </source>
</evidence>
<keyword evidence="3" id="KW-1185">Reference proteome</keyword>
<dbReference type="InterPro" id="IPR014094">
    <property type="entry name" value="LpoB"/>
</dbReference>
<dbReference type="AlphaFoldDB" id="A0A9J6RIN1"/>
<dbReference type="PANTHER" id="PTHR40593">
    <property type="entry name" value="PENICILLIN-BINDING PROTEIN ACTIVATOR LPOB"/>
    <property type="match status" value="1"/>
</dbReference>
<dbReference type="PANTHER" id="PTHR40593:SF1">
    <property type="entry name" value="PENICILLIN-BINDING PROTEIN ACTIVATOR LPOB"/>
    <property type="match status" value="1"/>
</dbReference>
<evidence type="ECO:0000313" key="3">
    <source>
        <dbReference type="Proteomes" id="UP001069090"/>
    </source>
</evidence>
<dbReference type="Gene3D" id="3.40.50.10610">
    <property type="entry name" value="ABC-type transport auxiliary lipoprotein component"/>
    <property type="match status" value="1"/>
</dbReference>
<keyword evidence="1" id="KW-0732">Signal</keyword>
<dbReference type="RefSeq" id="WP_258329993.1">
    <property type="nucleotide sequence ID" value="NZ_JAPTGG010000001.1"/>
</dbReference>
<evidence type="ECO:0000256" key="1">
    <source>
        <dbReference type="SAM" id="SignalP"/>
    </source>
</evidence>
<accession>A0A9J6RIN1</accession>
<dbReference type="Proteomes" id="UP001069090">
    <property type="component" value="Unassembled WGS sequence"/>
</dbReference>
<sequence length="205" mass="23152">MMTTLTTLLPRLGLLALLFAGLSACSTVSVSRVDSSQEIALTDKWNDKDSQLTAEAMIEDMLTFPWIAEHMRKKDRRPTVIIQRVRNKSHEHIATDTFTNDLKRALLRSGKVDFVADSEIRKDIRAERADQELNASSDTQAQMGEETGADYALSGTINSTLDELDGKRVTAYQIDLRLIDMSTNREAWNGQKKIKKLQERSKFGF</sequence>
<reference evidence="2 3" key="1">
    <citation type="submission" date="2022-12" db="EMBL/GenBank/DDBJ databases">
        <title>Dasania phycosphaerae sp. nov., isolated from particulate material of the south coast of Korea.</title>
        <authorList>
            <person name="Jiang Y."/>
        </authorList>
    </citation>
    <scope>NUCLEOTIDE SEQUENCE [LARGE SCALE GENOMIC DNA]</scope>
    <source>
        <strain evidence="2 3">GY-19</strain>
    </source>
</reference>
<protein>
    <submittedName>
        <fullName evidence="2">Penicillin-binding protein activator LpoB</fullName>
    </submittedName>
</protein>
<feature type="signal peptide" evidence="1">
    <location>
        <begin position="1"/>
        <end position="26"/>
    </location>
</feature>
<gene>
    <name evidence="2" type="ORF">O0V09_01455</name>
</gene>
<dbReference type="Pfam" id="PF13036">
    <property type="entry name" value="LpoB"/>
    <property type="match status" value="1"/>
</dbReference>
<organism evidence="2 3">
    <name type="scientific">Dasania phycosphaerae</name>
    <dbReference type="NCBI Taxonomy" id="2950436"/>
    <lineage>
        <taxon>Bacteria</taxon>
        <taxon>Pseudomonadati</taxon>
        <taxon>Pseudomonadota</taxon>
        <taxon>Gammaproteobacteria</taxon>
        <taxon>Cellvibrionales</taxon>
        <taxon>Spongiibacteraceae</taxon>
        <taxon>Dasania</taxon>
    </lineage>
</organism>
<comment type="caution">
    <text evidence="2">The sequence shown here is derived from an EMBL/GenBank/DDBJ whole genome shotgun (WGS) entry which is preliminary data.</text>
</comment>
<dbReference type="GO" id="GO:0009252">
    <property type="term" value="P:peptidoglycan biosynthetic process"/>
    <property type="evidence" value="ECO:0007669"/>
    <property type="project" value="TreeGrafter"/>
</dbReference>
<feature type="chain" id="PRO_5039904937" evidence="1">
    <location>
        <begin position="27"/>
        <end position="205"/>
    </location>
</feature>
<dbReference type="GO" id="GO:0031241">
    <property type="term" value="C:periplasmic side of cell outer membrane"/>
    <property type="evidence" value="ECO:0007669"/>
    <property type="project" value="TreeGrafter"/>
</dbReference>
<dbReference type="GO" id="GO:0030234">
    <property type="term" value="F:enzyme regulator activity"/>
    <property type="evidence" value="ECO:0007669"/>
    <property type="project" value="TreeGrafter"/>
</dbReference>